<name>A0ABX1LY99_9CYAN</name>
<protein>
    <recommendedName>
        <fullName evidence="3">ATP-binding protein</fullName>
    </recommendedName>
</protein>
<dbReference type="InterPro" id="IPR027417">
    <property type="entry name" value="P-loop_NTPase"/>
</dbReference>
<dbReference type="SUPFAM" id="SSF52540">
    <property type="entry name" value="P-loop containing nucleoside triphosphate hydrolases"/>
    <property type="match status" value="1"/>
</dbReference>
<dbReference type="Proteomes" id="UP000738376">
    <property type="component" value="Unassembled WGS sequence"/>
</dbReference>
<dbReference type="EMBL" id="JAAVJL010000008">
    <property type="protein sequence ID" value="NMF61187.1"/>
    <property type="molecule type" value="Genomic_DNA"/>
</dbReference>
<organism evidence="1 2">
    <name type="scientific">Pseudanabaena yagii GIHE-NHR1</name>
    <dbReference type="NCBI Taxonomy" id="2722753"/>
    <lineage>
        <taxon>Bacteria</taxon>
        <taxon>Bacillati</taxon>
        <taxon>Cyanobacteriota</taxon>
        <taxon>Cyanophyceae</taxon>
        <taxon>Pseudanabaenales</taxon>
        <taxon>Pseudanabaenaceae</taxon>
        <taxon>Pseudanabaena</taxon>
        <taxon>Pseudanabaena yagii</taxon>
    </lineage>
</organism>
<evidence type="ECO:0000313" key="2">
    <source>
        <dbReference type="Proteomes" id="UP000738376"/>
    </source>
</evidence>
<proteinExistence type="predicted"/>
<accession>A0ABX1LY99</accession>
<keyword evidence="2" id="KW-1185">Reference proteome</keyword>
<evidence type="ECO:0008006" key="3">
    <source>
        <dbReference type="Google" id="ProtNLM"/>
    </source>
</evidence>
<sequence length="238" mass="27142">MLLIDEFSYIYGEIKRNQIPDTFMKSWKALLEKRYFGAILVGQDVMPQFIESFPNEFQVAESQRVSYLSTDDARKLIIDPIRILETGESRYKGEAVIRLIELTAGSPYYIQIFCNRLVEYMNRKKAIYVTDADIERVKEDLISGNNSLGDAVFDNLTSAGDTSSDSIPKKDAEAVLRGVAHGSRRQQFCDRSAIVASTSVPIDQVLEDLVKREVLEKSQSSLFRIRVSLFKEWLLAHQ</sequence>
<gene>
    <name evidence="1" type="ORF">HC246_24980</name>
</gene>
<evidence type="ECO:0000313" key="1">
    <source>
        <dbReference type="EMBL" id="NMF61187.1"/>
    </source>
</evidence>
<comment type="caution">
    <text evidence="1">The sequence shown here is derived from an EMBL/GenBank/DDBJ whole genome shotgun (WGS) entry which is preliminary data.</text>
</comment>
<reference evidence="1 2" key="1">
    <citation type="submission" date="2020-03" db="EMBL/GenBank/DDBJ databases">
        <title>Draft Genome Sequence of 2-Methylisoborneol Producing Pseudanabaena yagii Strain GIHE-NHR1 Isolated from North Han River in South Korea.</title>
        <authorList>
            <person name="Jeong J."/>
        </authorList>
    </citation>
    <scope>NUCLEOTIDE SEQUENCE [LARGE SCALE GENOMIC DNA]</scope>
    <source>
        <strain evidence="1 2">GIHE-NHR1</strain>
    </source>
</reference>